<comment type="caution">
    <text evidence="9">The sequence shown here is derived from an EMBL/GenBank/DDBJ whole genome shotgun (WGS) entry which is preliminary data.</text>
</comment>
<evidence type="ECO:0000313" key="9">
    <source>
        <dbReference type="EMBL" id="GBF34547.1"/>
    </source>
</evidence>
<dbReference type="Pfam" id="PF03845">
    <property type="entry name" value="Spore_permease"/>
    <property type="match status" value="1"/>
</dbReference>
<evidence type="ECO:0000256" key="4">
    <source>
        <dbReference type="ARBA" id="ARBA00022544"/>
    </source>
</evidence>
<feature type="transmembrane region" description="Helical" evidence="8">
    <location>
        <begin position="78"/>
        <end position="96"/>
    </location>
</feature>
<sequence>MPGRAGYVNDTAAGEAIYLQAVYRTRTKRGRESAVMLEKGKISCTQTVFLLANLVSATAIIFLPAITSRDAGRDSWLAPVISTLPGIYLALVIGALGKRFPGRTLIQYLQSVLSAWPGKAAGLFYLFFFLHTSGVVIREFGELLVSLVMPNTPLIVFHSVILLLCAWAIRGGLEVLARVLAVTWPFLVFLFVVSVLLAFNEMDFSYLFPVLENGMPPVLKSSLAPTAWRGEIIVLAMFLPFLTNPGKGKRCALISVFLIGIILTADAIANTVVFGPSTARLTFPTFSLIRMVSVSNFLERIESVMVALWVIGMFSKISLFYYVTVLGAAQLFNLKDYRPLVFPMGVLLAALSIQVAPNAGELVDYITKPFPPFAYVFEYIIPTILLAISYFRKPQNLKT</sequence>
<accession>A0A2L2XDX1</accession>
<comment type="similarity">
    <text evidence="2">Belongs to the amino acid-polyamine-organocation (APC) superfamily. Spore germination protein (SGP) (TC 2.A.3.9) family.</text>
</comment>
<feature type="transmembrane region" description="Helical" evidence="8">
    <location>
        <begin position="340"/>
        <end position="360"/>
    </location>
</feature>
<proteinExistence type="inferred from homology"/>
<evidence type="ECO:0000256" key="2">
    <source>
        <dbReference type="ARBA" id="ARBA00007998"/>
    </source>
</evidence>
<dbReference type="GO" id="GO:0009847">
    <property type="term" value="P:spore germination"/>
    <property type="evidence" value="ECO:0007669"/>
    <property type="project" value="InterPro"/>
</dbReference>
<keyword evidence="3" id="KW-0813">Transport</keyword>
<feature type="transmembrane region" description="Helical" evidence="8">
    <location>
        <begin position="372"/>
        <end position="391"/>
    </location>
</feature>
<dbReference type="GO" id="GO:0016020">
    <property type="term" value="C:membrane"/>
    <property type="evidence" value="ECO:0007669"/>
    <property type="project" value="UniProtKB-SubCell"/>
</dbReference>
<dbReference type="AlphaFoldDB" id="A0A2L2XDX1"/>
<organism evidence="9 10">
    <name type="scientific">Desulfocucumis palustris</name>
    <dbReference type="NCBI Taxonomy" id="1898651"/>
    <lineage>
        <taxon>Bacteria</taxon>
        <taxon>Bacillati</taxon>
        <taxon>Bacillota</taxon>
        <taxon>Clostridia</taxon>
        <taxon>Eubacteriales</taxon>
        <taxon>Desulfocucumaceae</taxon>
        <taxon>Desulfocucumis</taxon>
    </lineage>
</organism>
<keyword evidence="5 8" id="KW-0812">Transmembrane</keyword>
<dbReference type="OrthoDB" id="1675410at2"/>
<dbReference type="NCBIfam" id="TIGR00912">
    <property type="entry name" value="2A0309"/>
    <property type="match status" value="1"/>
</dbReference>
<name>A0A2L2XDX1_9FIRM</name>
<dbReference type="Gene3D" id="1.20.1740.10">
    <property type="entry name" value="Amino acid/polyamine transporter I"/>
    <property type="match status" value="1"/>
</dbReference>
<evidence type="ECO:0000256" key="3">
    <source>
        <dbReference type="ARBA" id="ARBA00022448"/>
    </source>
</evidence>
<feature type="transmembrane region" description="Helical" evidence="8">
    <location>
        <begin position="176"/>
        <end position="199"/>
    </location>
</feature>
<evidence type="ECO:0000256" key="7">
    <source>
        <dbReference type="ARBA" id="ARBA00023136"/>
    </source>
</evidence>
<gene>
    <name evidence="9" type="ORF">DCCM_3666</name>
</gene>
<dbReference type="RefSeq" id="WP_128739148.1">
    <property type="nucleotide sequence ID" value="NZ_BFAV01000141.1"/>
</dbReference>
<comment type="subcellular location">
    <subcellularLocation>
        <location evidence="1">Membrane</location>
        <topology evidence="1">Multi-pass membrane protein</topology>
    </subcellularLocation>
</comment>
<dbReference type="EMBL" id="BFAV01000141">
    <property type="protein sequence ID" value="GBF34547.1"/>
    <property type="molecule type" value="Genomic_DNA"/>
</dbReference>
<dbReference type="InterPro" id="IPR004761">
    <property type="entry name" value="Spore_GerAB"/>
</dbReference>
<protein>
    <submittedName>
        <fullName evidence="9">Cytochrome c-type biogenesis protein DsbD</fullName>
    </submittedName>
</protein>
<evidence type="ECO:0000256" key="6">
    <source>
        <dbReference type="ARBA" id="ARBA00022989"/>
    </source>
</evidence>
<evidence type="ECO:0000256" key="1">
    <source>
        <dbReference type="ARBA" id="ARBA00004141"/>
    </source>
</evidence>
<keyword evidence="6 8" id="KW-1133">Transmembrane helix</keyword>
<evidence type="ECO:0000256" key="8">
    <source>
        <dbReference type="SAM" id="Phobius"/>
    </source>
</evidence>
<dbReference type="Proteomes" id="UP000239549">
    <property type="component" value="Unassembled WGS sequence"/>
</dbReference>
<evidence type="ECO:0000256" key="5">
    <source>
        <dbReference type="ARBA" id="ARBA00022692"/>
    </source>
</evidence>
<reference evidence="10" key="1">
    <citation type="submission" date="2018-02" db="EMBL/GenBank/DDBJ databases">
        <title>Genome sequence of Desulfocucumis palustris strain NAW-5.</title>
        <authorList>
            <person name="Watanabe M."/>
            <person name="Kojima H."/>
            <person name="Fukui M."/>
        </authorList>
    </citation>
    <scope>NUCLEOTIDE SEQUENCE [LARGE SCALE GENOMIC DNA]</scope>
    <source>
        <strain evidence="10">NAW-5</strain>
    </source>
</reference>
<feature type="transmembrane region" description="Helical" evidence="8">
    <location>
        <begin position="148"/>
        <end position="169"/>
    </location>
</feature>
<keyword evidence="7 8" id="KW-0472">Membrane</keyword>
<feature type="transmembrane region" description="Helical" evidence="8">
    <location>
        <begin position="219"/>
        <end position="239"/>
    </location>
</feature>
<keyword evidence="4" id="KW-0309">Germination</keyword>
<feature type="transmembrane region" description="Helical" evidence="8">
    <location>
        <begin position="108"/>
        <end position="128"/>
    </location>
</feature>
<keyword evidence="10" id="KW-1185">Reference proteome</keyword>
<feature type="transmembrane region" description="Helical" evidence="8">
    <location>
        <begin position="251"/>
        <end position="274"/>
    </location>
</feature>
<dbReference type="PANTHER" id="PTHR34975:SF2">
    <property type="entry name" value="SPORE GERMINATION PROTEIN A2"/>
    <property type="match status" value="1"/>
</dbReference>
<feature type="transmembrane region" description="Helical" evidence="8">
    <location>
        <begin position="306"/>
        <end position="328"/>
    </location>
</feature>
<evidence type="ECO:0000313" key="10">
    <source>
        <dbReference type="Proteomes" id="UP000239549"/>
    </source>
</evidence>
<feature type="transmembrane region" description="Helical" evidence="8">
    <location>
        <begin position="48"/>
        <end position="66"/>
    </location>
</feature>
<dbReference type="PANTHER" id="PTHR34975">
    <property type="entry name" value="SPORE GERMINATION PROTEIN A2"/>
    <property type="match status" value="1"/>
</dbReference>